<dbReference type="STRING" id="1330330.IX53_04505"/>
<evidence type="ECO:0000313" key="2">
    <source>
        <dbReference type="EMBL" id="AKI97193.1"/>
    </source>
</evidence>
<dbReference type="InterPro" id="IPR029064">
    <property type="entry name" value="Ribosomal_eL30-like_sf"/>
</dbReference>
<accession>A0A0G2ZED1</accession>
<organism evidence="2 3">
    <name type="scientific">Kosmotoga pacifica</name>
    <dbReference type="NCBI Taxonomy" id="1330330"/>
    <lineage>
        <taxon>Bacteria</taxon>
        <taxon>Thermotogati</taxon>
        <taxon>Thermotogota</taxon>
        <taxon>Thermotogae</taxon>
        <taxon>Kosmotogales</taxon>
        <taxon>Kosmotogaceae</taxon>
        <taxon>Kosmotoga</taxon>
    </lineage>
</organism>
<evidence type="ECO:0000313" key="3">
    <source>
        <dbReference type="Proteomes" id="UP000035159"/>
    </source>
</evidence>
<dbReference type="KEGG" id="kpf:IX53_04505"/>
<dbReference type="SUPFAM" id="SSF55315">
    <property type="entry name" value="L30e-like"/>
    <property type="match status" value="1"/>
</dbReference>
<dbReference type="AlphaFoldDB" id="A0A0G2ZED1"/>
<reference evidence="2 3" key="1">
    <citation type="submission" date="2015-04" db="EMBL/GenBank/DDBJ databases">
        <title>Complete Genome Sequence of Kosmotoga pacifica SLHLJ1.</title>
        <authorList>
            <person name="Jiang L.J."/>
            <person name="Shao Z.Z."/>
            <person name="Jebbar M."/>
        </authorList>
    </citation>
    <scope>NUCLEOTIDE SEQUENCE [LARGE SCALE GENOMIC DNA]</scope>
    <source>
        <strain evidence="2 3">SLHLJ1</strain>
    </source>
</reference>
<dbReference type="OrthoDB" id="46317at2"/>
<sequence length="115" mass="12974">MNEKKILSYLGFARKANRIVFGKEMIRSYLRENRRKKVLIVASDTSDSIKLDWRKRCQSHGAFYVELEHTNKLNLARAVGLNNISAIGITDEGLAAEIIKLVRPGGEDNAKDQSV</sequence>
<dbReference type="Gene3D" id="3.30.1330.30">
    <property type="match status" value="1"/>
</dbReference>
<feature type="domain" description="Ribosomal protein eL8/eL30/eS12/Gadd45" evidence="1">
    <location>
        <begin position="5"/>
        <end position="96"/>
    </location>
</feature>
<dbReference type="Proteomes" id="UP000035159">
    <property type="component" value="Chromosome"/>
</dbReference>
<protein>
    <recommendedName>
        <fullName evidence="1">Ribosomal protein eL8/eL30/eS12/Gadd45 domain-containing protein</fullName>
    </recommendedName>
</protein>
<gene>
    <name evidence="2" type="ORF">IX53_04505</name>
</gene>
<keyword evidence="3" id="KW-1185">Reference proteome</keyword>
<dbReference type="EMBL" id="CP011232">
    <property type="protein sequence ID" value="AKI97193.1"/>
    <property type="molecule type" value="Genomic_DNA"/>
</dbReference>
<dbReference type="InterPro" id="IPR004038">
    <property type="entry name" value="Ribosomal_eL8/eL30/eS12/Gad45"/>
</dbReference>
<evidence type="ECO:0000259" key="1">
    <source>
        <dbReference type="Pfam" id="PF01248"/>
    </source>
</evidence>
<name>A0A0G2ZED1_9BACT</name>
<proteinExistence type="predicted"/>
<dbReference type="PATRIC" id="fig|1330330.3.peg.905"/>
<dbReference type="Pfam" id="PF01248">
    <property type="entry name" value="Ribosomal_L7Ae"/>
    <property type="match status" value="1"/>
</dbReference>